<dbReference type="InterPro" id="IPR043129">
    <property type="entry name" value="ATPase_NBD"/>
</dbReference>
<dbReference type="eggNOG" id="COG4972">
    <property type="taxonomic scope" value="Bacteria"/>
</dbReference>
<dbReference type="STRING" id="646529.Desaci_3362"/>
<organism evidence="1 2">
    <name type="scientific">Desulfosporosinus acidiphilus (strain DSM 22704 / JCM 16185 / SJ4)</name>
    <dbReference type="NCBI Taxonomy" id="646529"/>
    <lineage>
        <taxon>Bacteria</taxon>
        <taxon>Bacillati</taxon>
        <taxon>Bacillota</taxon>
        <taxon>Clostridia</taxon>
        <taxon>Eubacteriales</taxon>
        <taxon>Desulfitobacteriaceae</taxon>
        <taxon>Desulfosporosinus</taxon>
    </lineage>
</organism>
<dbReference type="OrthoDB" id="1790346at2"/>
<sequence>MKSVIFEITEHELHVFKVSLPLFASLKRSHCSSWVKFDRIQIPGILEQGIVRDEAALLQYLIDYRAENSCKGYQAFLAIPLQSGFVRSYKIPWLAKHHRESAIALLVAEEVPSSSGLLYYDYLILEEERHDSLTILLGALRQEILAQYLAVFKQAGIRVGGVNFSWAVLGQGLGFISGEDVLYLQEDLGGLQVALFHGQVPESVRFLSSAKPAVEIDNNEENNPDIYNYSEEQVKEIRRFLLYFNAQPPGLNLRRIVWSGNPALESLAKSILQADNAALVEQAKLTSVPEVWLRILGENNGFAEPAIAYAIRIFQKSMLLNLGRQPEKSLKVQLRYQRLVVILMAFLIIGNSFWLSFHQKTSVLQQENRRLSQKGYKIEAQLRQQQELTRSWGIARSHSGRIGGSLRQIQALLEPRLTIQTLDYRQGNLSLTGRASDIECIQSLIQGLRKLDWNRPVLRGYTSTSPEHIEFSLSASRKSADS</sequence>
<gene>
    <name evidence="1" type="ordered locus">Desaci_3362</name>
</gene>
<dbReference type="EMBL" id="CP003639">
    <property type="protein sequence ID" value="AFM42257.1"/>
    <property type="molecule type" value="Genomic_DNA"/>
</dbReference>
<accession>I4D8Y3</accession>
<name>I4D8Y3_DESAJ</name>
<protein>
    <submittedName>
        <fullName evidence="1">Competence protein A</fullName>
    </submittedName>
</protein>
<dbReference type="HOGENOM" id="CLU_583588_0_0_9"/>
<proteinExistence type="predicted"/>
<dbReference type="KEGG" id="dai:Desaci_3362"/>
<dbReference type="Proteomes" id="UP000002892">
    <property type="component" value="Chromosome"/>
</dbReference>
<reference evidence="1 2" key="1">
    <citation type="journal article" date="2012" name="J. Bacteriol.">
        <title>Complete genome sequences of Desulfosporosinus orientis DSM765T, Desulfosporosinus youngiae DSM17734T, Desulfosporosinus meridiei DSM13257T, and Desulfosporosinus acidiphilus DSM22704T.</title>
        <authorList>
            <person name="Pester M."/>
            <person name="Brambilla E."/>
            <person name="Alazard D."/>
            <person name="Rattei T."/>
            <person name="Weinmaier T."/>
            <person name="Han J."/>
            <person name="Lucas S."/>
            <person name="Lapidus A."/>
            <person name="Cheng J.F."/>
            <person name="Goodwin L."/>
            <person name="Pitluck S."/>
            <person name="Peters L."/>
            <person name="Ovchinnikova G."/>
            <person name="Teshima H."/>
            <person name="Detter J.C."/>
            <person name="Han C.S."/>
            <person name="Tapia R."/>
            <person name="Land M.L."/>
            <person name="Hauser L."/>
            <person name="Kyrpides N.C."/>
            <person name="Ivanova N.N."/>
            <person name="Pagani I."/>
            <person name="Huntmann M."/>
            <person name="Wei C.L."/>
            <person name="Davenport K.W."/>
            <person name="Daligault H."/>
            <person name="Chain P.S."/>
            <person name="Chen A."/>
            <person name="Mavromatis K."/>
            <person name="Markowitz V."/>
            <person name="Szeto E."/>
            <person name="Mikhailova N."/>
            <person name="Pati A."/>
            <person name="Wagner M."/>
            <person name="Woyke T."/>
            <person name="Ollivier B."/>
            <person name="Klenk H.P."/>
            <person name="Spring S."/>
            <person name="Loy A."/>
        </authorList>
    </citation>
    <scope>NUCLEOTIDE SEQUENCE [LARGE SCALE GENOMIC DNA]</scope>
    <source>
        <strain evidence="2">DSM 22704 / JCM 16185 / SJ4</strain>
    </source>
</reference>
<evidence type="ECO:0000313" key="1">
    <source>
        <dbReference type="EMBL" id="AFM42257.1"/>
    </source>
</evidence>
<dbReference type="RefSeq" id="WP_014828246.1">
    <property type="nucleotide sequence ID" value="NC_018068.1"/>
</dbReference>
<dbReference type="Gene3D" id="3.30.1490.300">
    <property type="match status" value="1"/>
</dbReference>
<evidence type="ECO:0000313" key="2">
    <source>
        <dbReference type="Proteomes" id="UP000002892"/>
    </source>
</evidence>
<dbReference type="Gene3D" id="3.30.420.40">
    <property type="match status" value="1"/>
</dbReference>
<dbReference type="SUPFAM" id="SSF53067">
    <property type="entry name" value="Actin-like ATPase domain"/>
    <property type="match status" value="1"/>
</dbReference>
<keyword evidence="2" id="KW-1185">Reference proteome</keyword>
<dbReference type="AlphaFoldDB" id="I4D8Y3"/>